<gene>
    <name evidence="1" type="ORF">SAMN02745108_02420</name>
</gene>
<protein>
    <submittedName>
        <fullName evidence="1">Uncharacterized protein</fullName>
    </submittedName>
</protein>
<evidence type="ECO:0000313" key="2">
    <source>
        <dbReference type="Proteomes" id="UP000190449"/>
    </source>
</evidence>
<organism evidence="1 2">
    <name type="scientific">Fibrobacter intestinalis</name>
    <dbReference type="NCBI Taxonomy" id="28122"/>
    <lineage>
        <taxon>Bacteria</taxon>
        <taxon>Pseudomonadati</taxon>
        <taxon>Fibrobacterota</taxon>
        <taxon>Fibrobacteria</taxon>
        <taxon>Fibrobacterales</taxon>
        <taxon>Fibrobacteraceae</taxon>
        <taxon>Fibrobacter</taxon>
    </lineage>
</organism>
<dbReference type="AlphaFoldDB" id="A0A1T4QUZ9"/>
<dbReference type="RefSeq" id="WP_159446931.1">
    <property type="nucleotide sequence ID" value="NZ_FUWU01000054.1"/>
</dbReference>
<accession>A0A1T4QUZ9</accession>
<proteinExistence type="predicted"/>
<evidence type="ECO:0000313" key="1">
    <source>
        <dbReference type="EMBL" id="SKA07563.1"/>
    </source>
</evidence>
<dbReference type="Proteomes" id="UP000190449">
    <property type="component" value="Unassembled WGS sequence"/>
</dbReference>
<sequence>MDDTYKIECYVETISSDGNVTVRGVDGYRLEKKEGEKEKAYNVFWKVEDAKNDEDGEVPVKVFSAEKSLSLEENSKELQFLLTAKANHLKASLDVALGNADEKDKVLIQKVSLI</sequence>
<dbReference type="STRING" id="28122.SAMN02745108_02420"/>
<reference evidence="1 2" key="1">
    <citation type="submission" date="2017-02" db="EMBL/GenBank/DDBJ databases">
        <authorList>
            <person name="Peterson S.W."/>
        </authorList>
    </citation>
    <scope>NUCLEOTIDE SEQUENCE [LARGE SCALE GENOMIC DNA]</scope>
    <source>
        <strain evidence="1 2">ATCC 43854</strain>
    </source>
</reference>
<name>A0A1T4QUZ9_9BACT</name>
<dbReference type="EMBL" id="FUWU01000054">
    <property type="protein sequence ID" value="SKA07563.1"/>
    <property type="molecule type" value="Genomic_DNA"/>
</dbReference>